<proteinExistence type="predicted"/>
<dbReference type="EMBL" id="CP030058">
    <property type="protein sequence ID" value="QOZ64252.1"/>
    <property type="molecule type" value="Genomic_DNA"/>
</dbReference>
<dbReference type="Gene3D" id="3.30.1540.10">
    <property type="entry name" value="formyl-coa transferase, domain 3"/>
    <property type="match status" value="1"/>
</dbReference>
<dbReference type="InterPro" id="IPR044855">
    <property type="entry name" value="CoA-Trfase_III_dom3_sf"/>
</dbReference>
<dbReference type="AlphaFoldDB" id="A0A410VJB5"/>
<dbReference type="InterPro" id="IPR050483">
    <property type="entry name" value="CoA-transferase_III_domain"/>
</dbReference>
<evidence type="ECO:0000313" key="4">
    <source>
        <dbReference type="Proteomes" id="UP000593880"/>
    </source>
</evidence>
<dbReference type="EMBL" id="BMHC01000010">
    <property type="protein sequence ID" value="GGI27616.1"/>
    <property type="molecule type" value="Genomic_DNA"/>
</dbReference>
<evidence type="ECO:0000256" key="1">
    <source>
        <dbReference type="ARBA" id="ARBA00022679"/>
    </source>
</evidence>
<organism evidence="2 5">
    <name type="scientific">Bradyrhizobium guangdongense</name>
    <dbReference type="NCBI Taxonomy" id="1325090"/>
    <lineage>
        <taxon>Bacteria</taxon>
        <taxon>Pseudomonadati</taxon>
        <taxon>Pseudomonadota</taxon>
        <taxon>Alphaproteobacteria</taxon>
        <taxon>Hyphomicrobiales</taxon>
        <taxon>Nitrobacteraceae</taxon>
        <taxon>Bradyrhizobium</taxon>
    </lineage>
</organism>
<dbReference type="GO" id="GO:0008410">
    <property type="term" value="F:CoA-transferase activity"/>
    <property type="evidence" value="ECO:0007669"/>
    <property type="project" value="TreeGrafter"/>
</dbReference>
<dbReference type="Pfam" id="PF02515">
    <property type="entry name" value="CoA_transf_3"/>
    <property type="match status" value="1"/>
</dbReference>
<keyword evidence="4" id="KW-1185">Reference proteome</keyword>
<dbReference type="OrthoDB" id="9806585at2"/>
<gene>
    <name evidence="2" type="ORF">GCM10010987_45290</name>
    <name evidence="3" type="ORF">XH86_36165</name>
</gene>
<dbReference type="Gene3D" id="3.40.50.10540">
    <property type="entry name" value="Crotonobetainyl-coa:carnitine coa-transferase, domain 1"/>
    <property type="match status" value="1"/>
</dbReference>
<keyword evidence="3" id="KW-0614">Plasmid</keyword>
<dbReference type="PANTHER" id="PTHR48207:SF3">
    <property type="entry name" value="SUCCINATE--HYDROXYMETHYLGLUTARATE COA-TRANSFERASE"/>
    <property type="match status" value="1"/>
</dbReference>
<dbReference type="InterPro" id="IPR003673">
    <property type="entry name" value="CoA-Trfase_fam_III"/>
</dbReference>
<dbReference type="RefSeq" id="WP_128929666.1">
    <property type="nucleotide sequence ID" value="NZ_BMHC01000010.1"/>
</dbReference>
<evidence type="ECO:0000313" key="2">
    <source>
        <dbReference type="EMBL" id="GGI27616.1"/>
    </source>
</evidence>
<evidence type="ECO:0000313" key="5">
    <source>
        <dbReference type="Proteomes" id="UP000625079"/>
    </source>
</evidence>
<name>A0A410VJB5_9BRAD</name>
<reference evidence="2" key="1">
    <citation type="journal article" date="2014" name="Int. J. Syst. Evol. Microbiol.">
        <title>Complete genome sequence of Corynebacterium casei LMG S-19264T (=DSM 44701T), isolated from a smear-ripened cheese.</title>
        <authorList>
            <consortium name="US DOE Joint Genome Institute (JGI-PGF)"/>
            <person name="Walter F."/>
            <person name="Albersmeier A."/>
            <person name="Kalinowski J."/>
            <person name="Ruckert C."/>
        </authorList>
    </citation>
    <scope>NUCLEOTIDE SEQUENCE</scope>
    <source>
        <strain evidence="2">CGMCC 1.15034</strain>
    </source>
</reference>
<keyword evidence="1 2" id="KW-0808">Transferase</keyword>
<dbReference type="InterPro" id="IPR023606">
    <property type="entry name" value="CoA-Trfase_III_dom_1_sf"/>
</dbReference>
<dbReference type="Proteomes" id="UP000625079">
    <property type="component" value="Unassembled WGS sequence"/>
</dbReference>
<dbReference type="SUPFAM" id="SSF89796">
    <property type="entry name" value="CoA-transferase family III (CaiB/BaiF)"/>
    <property type="match status" value="1"/>
</dbReference>
<sequence length="383" mass="41810">MTRPLDGVLVIAIEQAIAAPYCTRQLADLGARVIKIERPDGGDFARAYDTRARGLASHFVWTNRSKESVTFDLKRPGALEAVQRLIAHADVFVQNLAPGAAARLGLADGVLRSTYKQLITCNISGYGPNGPWEKRKAYDLLIQAEAGFLSTTGTPDAVAKAGISIADIAAGTMAFQGILACLLRRAKSGQGDHVEVSMLEAMVEWMGYPLYYAMDGAQPPARAGAGHATIFPYGPYETADGMVLFGLQNDREWAAFTTIVLQRPEWASEARFKGNAGRMKERAEIDAVICDTFRKLPSNEAISRLETAGIGTARVNDMSAVWDHPQLRSRKRWAYIETPAGPMPSLRPISGESWQPRMDPVPSLGQHTEAVLKEFGLTEFRES</sequence>
<protein>
    <submittedName>
        <fullName evidence="2">CoA transferase</fullName>
    </submittedName>
</protein>
<accession>A0A410VJB5</accession>
<geneLocation type="plasmid" evidence="3 4">
    <name>unnamed</name>
</geneLocation>
<evidence type="ECO:0000313" key="3">
    <source>
        <dbReference type="EMBL" id="QOZ64252.1"/>
    </source>
</evidence>
<dbReference type="Proteomes" id="UP000593880">
    <property type="component" value="Plasmid unnamed"/>
</dbReference>
<dbReference type="PANTHER" id="PTHR48207">
    <property type="entry name" value="SUCCINATE--HYDROXYMETHYLGLUTARATE COA-TRANSFERASE"/>
    <property type="match status" value="1"/>
</dbReference>
<reference evidence="3 4" key="2">
    <citation type="submission" date="2018-06" db="EMBL/GenBank/DDBJ databases">
        <title>Comparative genomics of rhizobia nodulating Arachis hypogaea in China.</title>
        <authorList>
            <person name="Li Y."/>
        </authorList>
    </citation>
    <scope>NUCLEOTIDE SEQUENCE [LARGE SCALE GENOMIC DNA]</scope>
    <source>
        <strain evidence="3 4">CCBAU 51658</strain>
        <plasmid evidence="3 4">unnamed</plasmid>
    </source>
</reference>
<reference evidence="2" key="3">
    <citation type="submission" date="2022-12" db="EMBL/GenBank/DDBJ databases">
        <authorList>
            <person name="Sun Q."/>
            <person name="Zhou Y."/>
        </authorList>
    </citation>
    <scope>NUCLEOTIDE SEQUENCE</scope>
    <source>
        <strain evidence="2">CGMCC 1.15034</strain>
    </source>
</reference>